<evidence type="ECO:0000313" key="1">
    <source>
        <dbReference type="EMBL" id="KAH9381215.1"/>
    </source>
</evidence>
<sequence>MSFTIRGFEVTEVSYTAWNATTAYCACLRTQRPRLERDLRRVTAEHIGHARTTLQDVQAVLHHLFAISVVLVGPGWEIYGRRFERGQCTVEDAGRCLQPWRSLVSLNDADLRRVLQAGTRGQDGRKCQGLHGSRVVESVQRREAE</sequence>
<dbReference type="EMBL" id="JABSTR010000011">
    <property type="protein sequence ID" value="KAH9381215.1"/>
    <property type="molecule type" value="Genomic_DNA"/>
</dbReference>
<comment type="caution">
    <text evidence="1">The sequence shown here is derived from an EMBL/GenBank/DDBJ whole genome shotgun (WGS) entry which is preliminary data.</text>
</comment>
<name>A0A9J6H3C2_HAELO</name>
<gene>
    <name evidence="1" type="ORF">HPB48_021855</name>
</gene>
<protein>
    <submittedName>
        <fullName evidence="1">Uncharacterized protein</fullName>
    </submittedName>
</protein>
<proteinExistence type="predicted"/>
<evidence type="ECO:0000313" key="2">
    <source>
        <dbReference type="Proteomes" id="UP000821853"/>
    </source>
</evidence>
<keyword evidence="2" id="KW-1185">Reference proteome</keyword>
<dbReference type="VEuPathDB" id="VectorBase:HLOH_057082"/>
<organism evidence="1 2">
    <name type="scientific">Haemaphysalis longicornis</name>
    <name type="common">Bush tick</name>
    <dbReference type="NCBI Taxonomy" id="44386"/>
    <lineage>
        <taxon>Eukaryota</taxon>
        <taxon>Metazoa</taxon>
        <taxon>Ecdysozoa</taxon>
        <taxon>Arthropoda</taxon>
        <taxon>Chelicerata</taxon>
        <taxon>Arachnida</taxon>
        <taxon>Acari</taxon>
        <taxon>Parasitiformes</taxon>
        <taxon>Ixodida</taxon>
        <taxon>Ixodoidea</taxon>
        <taxon>Ixodidae</taxon>
        <taxon>Haemaphysalinae</taxon>
        <taxon>Haemaphysalis</taxon>
    </lineage>
</organism>
<dbReference type="AlphaFoldDB" id="A0A9J6H3C2"/>
<dbReference type="Proteomes" id="UP000821853">
    <property type="component" value="Chromosome 9"/>
</dbReference>
<reference evidence="1 2" key="1">
    <citation type="journal article" date="2020" name="Cell">
        <title>Large-Scale Comparative Analyses of Tick Genomes Elucidate Their Genetic Diversity and Vector Capacities.</title>
        <authorList>
            <consortium name="Tick Genome and Microbiome Consortium (TIGMIC)"/>
            <person name="Jia N."/>
            <person name="Wang J."/>
            <person name="Shi W."/>
            <person name="Du L."/>
            <person name="Sun Y."/>
            <person name="Zhan W."/>
            <person name="Jiang J.F."/>
            <person name="Wang Q."/>
            <person name="Zhang B."/>
            <person name="Ji P."/>
            <person name="Bell-Sakyi L."/>
            <person name="Cui X.M."/>
            <person name="Yuan T.T."/>
            <person name="Jiang B.G."/>
            <person name="Yang W.F."/>
            <person name="Lam T.T."/>
            <person name="Chang Q.C."/>
            <person name="Ding S.J."/>
            <person name="Wang X.J."/>
            <person name="Zhu J.G."/>
            <person name="Ruan X.D."/>
            <person name="Zhao L."/>
            <person name="Wei J.T."/>
            <person name="Ye R.Z."/>
            <person name="Que T.C."/>
            <person name="Du C.H."/>
            <person name="Zhou Y.H."/>
            <person name="Cheng J.X."/>
            <person name="Dai P.F."/>
            <person name="Guo W.B."/>
            <person name="Han X.H."/>
            <person name="Huang E.J."/>
            <person name="Li L.F."/>
            <person name="Wei W."/>
            <person name="Gao Y.C."/>
            <person name="Liu J.Z."/>
            <person name="Shao H.Z."/>
            <person name="Wang X."/>
            <person name="Wang C.C."/>
            <person name="Yang T.C."/>
            <person name="Huo Q.B."/>
            <person name="Li W."/>
            <person name="Chen H.Y."/>
            <person name="Chen S.E."/>
            <person name="Zhou L.G."/>
            <person name="Ni X.B."/>
            <person name="Tian J.H."/>
            <person name="Sheng Y."/>
            <person name="Liu T."/>
            <person name="Pan Y.S."/>
            <person name="Xia L.Y."/>
            <person name="Li J."/>
            <person name="Zhao F."/>
            <person name="Cao W.C."/>
        </authorList>
    </citation>
    <scope>NUCLEOTIDE SEQUENCE [LARGE SCALE GENOMIC DNA]</scope>
    <source>
        <strain evidence="1">HaeL-2018</strain>
    </source>
</reference>
<accession>A0A9J6H3C2</accession>